<dbReference type="EnsemblPlants" id="Zm00001eb009310_T003">
    <property type="protein sequence ID" value="Zm00001eb009310_P003"/>
    <property type="gene ID" value="Zm00001eb009310"/>
</dbReference>
<feature type="domain" description="Conserved Oligomeric Golgi complex subunit 6 C-terminal" evidence="12">
    <location>
        <begin position="175"/>
        <end position="642"/>
    </location>
</feature>
<reference evidence="14" key="1">
    <citation type="submission" date="2015-12" db="EMBL/GenBank/DDBJ databases">
        <title>Update maize B73 reference genome by single molecule sequencing technologies.</title>
        <authorList>
            <consortium name="Maize Genome Sequencing Project"/>
            <person name="Ware D."/>
        </authorList>
    </citation>
    <scope>NUCLEOTIDE SEQUENCE [LARGE SCALE GENOMIC DNA]</scope>
    <source>
        <strain evidence="14">cv. B73</strain>
    </source>
</reference>
<name>A0A804LGF6_MAIZE</name>
<feature type="domain" description="Conserved oligomeric complex COG6 N-terminal" evidence="11">
    <location>
        <begin position="33"/>
        <end position="145"/>
    </location>
</feature>
<sequence>MAAALAPGVSRKLKKVLETRTDNPDLLASLGALSTFYVQNTPQARRNLKSSIEQRALAINRHFLDASLPAHKALDRVEGEVHALNDSWKKIEEALNSCSASTGDIISTTERLQQELEVITQRQEIVSCFLRDYQLSNEEINALREEEIDDKFFKALLHVQEIHSNCKVLLRTHHQRAGLELMDMMSVYQEGAYERLCRWVQAECKKLGDTDNPEVSELLKMAVCCLKERPVLFKYCAEEVANMRHHALFRRFISALTRGGPGGFPRPIEVHAHDPLRYVGEMLGWLHQALASERELIVVLLDPDAMTDSGPTFRRQSGRDGDSSKGEPDVTSVLDRIFEGACRPFKVRVEQVLQSQPSLIVSFKLSNTLEFYCYTISELLGEDTALCNTIWSLRDAAQQTFFNILKSRGEKLLRYPPLVAVDLSPPPAVCEQAAEAQKSKGSLARRGRTSSDPSGNSRDSISVDAILSKNLSTSILSAESSSKVYLINCLSAIQEPLMGQEVATSYVNNLRSMIEAHICVLVDKEVDCILRKCGLSNKMPYIKEYGSKADARPLADIIETSPQMLMECLKAFYGIVTGTEGSLPEFEQLQVPRLRSDACNGLARALAESYELIYSAVMDPNNSYPDPRSLVKHSPEQIRTILEA</sequence>
<accession>A0A804LGF6</accession>
<protein>
    <recommendedName>
        <fullName evidence="3 9">Conserved oligomeric Golgi complex subunit 6</fullName>
        <shortName evidence="9">COG complex subunit 6</shortName>
    </recommendedName>
    <alternativeName>
        <fullName evidence="8 9">Component of oligomeric Golgi complex 6</fullName>
    </alternativeName>
</protein>
<feature type="compositionally biased region" description="Basic and acidic residues" evidence="10">
    <location>
        <begin position="317"/>
        <end position="328"/>
    </location>
</feature>
<evidence type="ECO:0000256" key="1">
    <source>
        <dbReference type="ARBA" id="ARBA00004395"/>
    </source>
</evidence>
<dbReference type="InterPro" id="IPR048369">
    <property type="entry name" value="COG6_C"/>
</dbReference>
<evidence type="ECO:0000313" key="14">
    <source>
        <dbReference type="Proteomes" id="UP000007305"/>
    </source>
</evidence>
<keyword evidence="6 9" id="KW-0333">Golgi apparatus</keyword>
<comment type="subunit">
    <text evidence="9">Component of the conserved oligomeric Golgi complex.</text>
</comment>
<evidence type="ECO:0007829" key="15">
    <source>
        <dbReference type="PeptideAtlas" id="A0A804LGF6"/>
    </source>
</evidence>
<keyword evidence="14" id="KW-1185">Reference proteome</keyword>
<reference evidence="13" key="2">
    <citation type="submission" date="2019-07" db="EMBL/GenBank/DDBJ databases">
        <authorList>
            <person name="Seetharam A."/>
            <person name="Woodhouse M."/>
            <person name="Cannon E."/>
        </authorList>
    </citation>
    <scope>NUCLEOTIDE SEQUENCE [LARGE SCALE GENOMIC DNA]</scope>
    <source>
        <strain evidence="13">cv. B73</strain>
    </source>
</reference>
<evidence type="ECO:0000256" key="3">
    <source>
        <dbReference type="ARBA" id="ARBA00020973"/>
    </source>
</evidence>
<comment type="similarity">
    <text evidence="2 9">Belongs to the COG6 family.</text>
</comment>
<dbReference type="GO" id="GO:0017119">
    <property type="term" value="C:Golgi transport complex"/>
    <property type="evidence" value="ECO:0007669"/>
    <property type="project" value="UniProtKB-UniRule"/>
</dbReference>
<dbReference type="AlphaFoldDB" id="A0A804LGF6"/>
<comment type="subcellular location">
    <subcellularLocation>
        <location evidence="1 9">Golgi apparatus membrane</location>
        <topology evidence="1 9">Peripheral membrane protein</topology>
    </subcellularLocation>
</comment>
<evidence type="ECO:0000256" key="2">
    <source>
        <dbReference type="ARBA" id="ARBA00011023"/>
    </source>
</evidence>
<reference evidence="13" key="3">
    <citation type="submission" date="2021-05" db="UniProtKB">
        <authorList>
            <consortium name="EnsemblPlants"/>
        </authorList>
    </citation>
    <scope>IDENTIFICATION</scope>
    <source>
        <strain evidence="13">cv. B73</strain>
    </source>
</reference>
<evidence type="ECO:0000256" key="9">
    <source>
        <dbReference type="RuleBase" id="RU365075"/>
    </source>
</evidence>
<dbReference type="Pfam" id="PF06419">
    <property type="entry name" value="COG6_N"/>
    <property type="match status" value="1"/>
</dbReference>
<feature type="region of interest" description="Disordered" evidence="10">
    <location>
        <begin position="309"/>
        <end position="329"/>
    </location>
</feature>
<dbReference type="GO" id="GO:0000139">
    <property type="term" value="C:Golgi membrane"/>
    <property type="evidence" value="ECO:0007669"/>
    <property type="project" value="UniProtKB-SubCell"/>
</dbReference>
<dbReference type="Gramene" id="Zm00001eb009310_T003">
    <property type="protein sequence ID" value="Zm00001eb009310_P003"/>
    <property type="gene ID" value="Zm00001eb009310"/>
</dbReference>
<dbReference type="Proteomes" id="UP000007305">
    <property type="component" value="Chromosome 1"/>
</dbReference>
<evidence type="ECO:0000256" key="7">
    <source>
        <dbReference type="ARBA" id="ARBA00023136"/>
    </source>
</evidence>
<evidence type="ECO:0000256" key="8">
    <source>
        <dbReference type="ARBA" id="ARBA00031348"/>
    </source>
</evidence>
<evidence type="ECO:0000259" key="11">
    <source>
        <dbReference type="Pfam" id="PF06419"/>
    </source>
</evidence>
<keyword evidence="7 9" id="KW-0472">Membrane</keyword>
<dbReference type="GO" id="GO:0006891">
    <property type="term" value="P:intra-Golgi vesicle-mediated transport"/>
    <property type="evidence" value="ECO:0007669"/>
    <property type="project" value="UniProtKB-UniRule"/>
</dbReference>
<dbReference type="PANTHER" id="PTHR21506">
    <property type="entry name" value="COMPONENT OF OLIGOMERIC GOLGI COMPLEX 6"/>
    <property type="match status" value="1"/>
</dbReference>
<organism evidence="13 14">
    <name type="scientific">Zea mays</name>
    <name type="common">Maize</name>
    <dbReference type="NCBI Taxonomy" id="4577"/>
    <lineage>
        <taxon>Eukaryota</taxon>
        <taxon>Viridiplantae</taxon>
        <taxon>Streptophyta</taxon>
        <taxon>Embryophyta</taxon>
        <taxon>Tracheophyta</taxon>
        <taxon>Spermatophyta</taxon>
        <taxon>Magnoliopsida</taxon>
        <taxon>Liliopsida</taxon>
        <taxon>Poales</taxon>
        <taxon>Poaceae</taxon>
        <taxon>PACMAD clade</taxon>
        <taxon>Panicoideae</taxon>
        <taxon>Andropogonodae</taxon>
        <taxon>Andropogoneae</taxon>
        <taxon>Tripsacinae</taxon>
        <taxon>Zea</taxon>
    </lineage>
</organism>
<dbReference type="SMART" id="SM01087">
    <property type="entry name" value="COG6"/>
    <property type="match status" value="1"/>
</dbReference>
<keyword evidence="4 9" id="KW-0813">Transport</keyword>
<dbReference type="PANTHER" id="PTHR21506:SF0">
    <property type="entry name" value="CONSERVED OLIGOMERIC GOLGI COMPLEX SUBUNIT 6"/>
    <property type="match status" value="1"/>
</dbReference>
<keyword evidence="15" id="KW-1267">Proteomics identification</keyword>
<keyword evidence="5 9" id="KW-0653">Protein transport</keyword>
<evidence type="ECO:0000259" key="12">
    <source>
        <dbReference type="Pfam" id="PF20653"/>
    </source>
</evidence>
<dbReference type="InterPro" id="IPR048368">
    <property type="entry name" value="COG6_N"/>
</dbReference>
<comment type="function">
    <text evidence="9">Required for normal Golgi function.</text>
</comment>
<evidence type="ECO:0000256" key="10">
    <source>
        <dbReference type="SAM" id="MobiDB-lite"/>
    </source>
</evidence>
<gene>
    <name evidence="13" type="primary">LOC100382195</name>
</gene>
<dbReference type="OrthoDB" id="272987at2759"/>
<dbReference type="Pfam" id="PF20653">
    <property type="entry name" value="COG6_C"/>
    <property type="match status" value="1"/>
</dbReference>
<evidence type="ECO:0000313" key="13">
    <source>
        <dbReference type="EnsemblPlants" id="Zm00001eb009310_P003"/>
    </source>
</evidence>
<feature type="region of interest" description="Disordered" evidence="10">
    <location>
        <begin position="437"/>
        <end position="458"/>
    </location>
</feature>
<evidence type="ECO:0000256" key="6">
    <source>
        <dbReference type="ARBA" id="ARBA00023034"/>
    </source>
</evidence>
<evidence type="ECO:0000256" key="4">
    <source>
        <dbReference type="ARBA" id="ARBA00022448"/>
    </source>
</evidence>
<proteinExistence type="evidence at protein level"/>
<dbReference type="InterPro" id="IPR010490">
    <property type="entry name" value="COG6"/>
</dbReference>
<dbReference type="GO" id="GO:0015031">
    <property type="term" value="P:protein transport"/>
    <property type="evidence" value="ECO:0007669"/>
    <property type="project" value="UniProtKB-KW"/>
</dbReference>
<evidence type="ECO:0000256" key="5">
    <source>
        <dbReference type="ARBA" id="ARBA00022927"/>
    </source>
</evidence>